<gene>
    <name evidence="1" type="ORF">QPJ95_21910</name>
</gene>
<accession>A0A9Y2P101</accession>
<keyword evidence="2" id="KW-1185">Reference proteome</keyword>
<dbReference type="Proteomes" id="UP001238334">
    <property type="component" value="Chromosome"/>
</dbReference>
<sequence>MVALSPKIIMTGNPPSAGYEPRKSDIADWMQEYESIAAGGGLAYIDGALADLQARVGAVDDQFGLVLNTSDEAGIYERIAGTWVKNAAIPTLFLESAFADLAVESAAAAALSEAAALTASGEAESFKAQAELAALAAGAKIFASEAAGLAATVEGEVFIVQSGSATLVYQNLSAAAVLLGSVFDKSELLQAANNLSDVAAAAAARAALGVDPAGTVNTVDLASKVTGLLPGANMVKSSAGAYGVTMQSSSAQNIAGTANGVTPSVLGVKEMIDEHGGGGPDPAETGSPYYGLHPYDGVTVGDGKTGTLYDKDVDGNVSSIQTPNFEPGHRYVISLVNYSHNGAPTDRPVIDWYDVGNSVIATTTLGVLDINSVTVTSKTVNRYVDGDITNGYVATLYAVIRWENGANFDKGRIHLFRELDYSKRTET</sequence>
<dbReference type="EMBL" id="CP127247">
    <property type="protein sequence ID" value="WIY25111.1"/>
    <property type="molecule type" value="Genomic_DNA"/>
</dbReference>
<dbReference type="RefSeq" id="WP_286018206.1">
    <property type="nucleotide sequence ID" value="NZ_CP127247.1"/>
</dbReference>
<evidence type="ECO:0000313" key="1">
    <source>
        <dbReference type="EMBL" id="WIY25111.1"/>
    </source>
</evidence>
<name>A0A9Y2P101_9RHOB</name>
<protein>
    <submittedName>
        <fullName evidence="1">Uncharacterized protein</fullName>
    </submittedName>
</protein>
<evidence type="ECO:0000313" key="2">
    <source>
        <dbReference type="Proteomes" id="UP001238334"/>
    </source>
</evidence>
<dbReference type="KEGG" id="ppso:QPJ95_21910"/>
<reference evidence="1 2" key="1">
    <citation type="submission" date="2023-06" db="EMBL/GenBank/DDBJ databases">
        <title>Parasedimentitalea psychrophila sp. nov., a psychrophilic bacterium isolated from deep-sea sediment.</title>
        <authorList>
            <person name="Li A."/>
        </authorList>
    </citation>
    <scope>NUCLEOTIDE SEQUENCE [LARGE SCALE GENOMIC DNA]</scope>
    <source>
        <strain evidence="1 2">QS115</strain>
    </source>
</reference>
<organism evidence="1 2">
    <name type="scientific">Parasedimentitalea psychrophila</name>
    <dbReference type="NCBI Taxonomy" id="2997337"/>
    <lineage>
        <taxon>Bacteria</taxon>
        <taxon>Pseudomonadati</taxon>
        <taxon>Pseudomonadota</taxon>
        <taxon>Alphaproteobacteria</taxon>
        <taxon>Rhodobacterales</taxon>
        <taxon>Paracoccaceae</taxon>
        <taxon>Parasedimentitalea</taxon>
    </lineage>
</organism>
<proteinExistence type="predicted"/>
<dbReference type="AlphaFoldDB" id="A0A9Y2P101"/>